<evidence type="ECO:0000256" key="2">
    <source>
        <dbReference type="ARBA" id="ARBA00023125"/>
    </source>
</evidence>
<protein>
    <submittedName>
        <fullName evidence="6">TetR/AcrR family transcriptional regulator</fullName>
    </submittedName>
</protein>
<dbReference type="InterPro" id="IPR036271">
    <property type="entry name" value="Tet_transcr_reg_TetR-rel_C_sf"/>
</dbReference>
<dbReference type="PRINTS" id="PR00455">
    <property type="entry name" value="HTHTETR"/>
</dbReference>
<dbReference type="Pfam" id="PF00440">
    <property type="entry name" value="TetR_N"/>
    <property type="match status" value="1"/>
</dbReference>
<comment type="caution">
    <text evidence="6">The sequence shown here is derived from an EMBL/GenBank/DDBJ whole genome shotgun (WGS) entry which is preliminary data.</text>
</comment>
<dbReference type="RefSeq" id="WP_114130652.1">
    <property type="nucleotide sequence ID" value="NZ_CP068435.1"/>
</dbReference>
<dbReference type="InterPro" id="IPR009057">
    <property type="entry name" value="Homeodomain-like_sf"/>
</dbReference>
<dbReference type="SUPFAM" id="SSF46689">
    <property type="entry name" value="Homeodomain-like"/>
    <property type="match status" value="1"/>
</dbReference>
<dbReference type="AlphaFoldDB" id="A0A367PPY0"/>
<keyword evidence="2 4" id="KW-0238">DNA-binding</keyword>
<evidence type="ECO:0000313" key="7">
    <source>
        <dbReference type="Proteomes" id="UP000253501"/>
    </source>
</evidence>
<proteinExistence type="predicted"/>
<evidence type="ECO:0000313" key="6">
    <source>
        <dbReference type="EMBL" id="RCJ09960.1"/>
    </source>
</evidence>
<evidence type="ECO:0000256" key="1">
    <source>
        <dbReference type="ARBA" id="ARBA00023015"/>
    </source>
</evidence>
<feature type="DNA-binding region" description="H-T-H motif" evidence="4">
    <location>
        <begin position="27"/>
        <end position="46"/>
    </location>
</feature>
<dbReference type="Proteomes" id="UP000253501">
    <property type="component" value="Unassembled WGS sequence"/>
</dbReference>
<feature type="domain" description="HTH tetR-type" evidence="5">
    <location>
        <begin position="4"/>
        <end position="64"/>
    </location>
</feature>
<dbReference type="Pfam" id="PF16925">
    <property type="entry name" value="TetR_C_13"/>
    <property type="match status" value="1"/>
</dbReference>
<gene>
    <name evidence="6" type="ORF">DDK22_03095</name>
</gene>
<accession>A0A367PPY0</accession>
<dbReference type="PANTHER" id="PTHR47506">
    <property type="entry name" value="TRANSCRIPTIONAL REGULATORY PROTEIN"/>
    <property type="match status" value="1"/>
</dbReference>
<dbReference type="InterPro" id="IPR001647">
    <property type="entry name" value="HTH_TetR"/>
</dbReference>
<dbReference type="InterPro" id="IPR011075">
    <property type="entry name" value="TetR_C"/>
</dbReference>
<dbReference type="PROSITE" id="PS50977">
    <property type="entry name" value="HTH_TETR_2"/>
    <property type="match status" value="1"/>
</dbReference>
<evidence type="ECO:0000259" key="5">
    <source>
        <dbReference type="PROSITE" id="PS50977"/>
    </source>
</evidence>
<evidence type="ECO:0000256" key="3">
    <source>
        <dbReference type="ARBA" id="ARBA00023163"/>
    </source>
</evidence>
<dbReference type="Gene3D" id="1.10.357.10">
    <property type="entry name" value="Tetracycline Repressor, domain 2"/>
    <property type="match status" value="1"/>
</dbReference>
<dbReference type="GO" id="GO:0003677">
    <property type="term" value="F:DNA binding"/>
    <property type="evidence" value="ECO:0007669"/>
    <property type="project" value="UniProtKB-UniRule"/>
</dbReference>
<name>A0A367PPY0_CUPNE</name>
<keyword evidence="3" id="KW-0804">Transcription</keyword>
<sequence length="196" mass="21407">MNTRSVREQLVEHALVLIRRRGFNGFSYRDLADLVGVKTSSIHYYFPSKDDLVLEAVREYGTRRRARLDAIDASLPPAEQARQYLAPLLAGAGTDQACLVGMLSADVLMLPDAVRAAMQDFIRLNEQWLARLFERAAAQRKAAPYPVPPQQLAQVVFGALQNGLTSARLFGTPDRLDAAAALLTSAMPAELALAAA</sequence>
<dbReference type="SUPFAM" id="SSF48498">
    <property type="entry name" value="Tetracyclin repressor-like, C-terminal domain"/>
    <property type="match status" value="1"/>
</dbReference>
<organism evidence="6 7">
    <name type="scientific">Cupriavidus necator</name>
    <name type="common">Alcaligenes eutrophus</name>
    <name type="synonym">Ralstonia eutropha</name>
    <dbReference type="NCBI Taxonomy" id="106590"/>
    <lineage>
        <taxon>Bacteria</taxon>
        <taxon>Pseudomonadati</taxon>
        <taxon>Pseudomonadota</taxon>
        <taxon>Betaproteobacteria</taxon>
        <taxon>Burkholderiales</taxon>
        <taxon>Burkholderiaceae</taxon>
        <taxon>Cupriavidus</taxon>
    </lineage>
</organism>
<dbReference type="PANTHER" id="PTHR47506:SF6">
    <property type="entry name" value="HTH-TYPE TRANSCRIPTIONAL REPRESSOR NEMR"/>
    <property type="match status" value="1"/>
</dbReference>
<keyword evidence="1" id="KW-0805">Transcription regulation</keyword>
<dbReference type="EMBL" id="QDHA01000007">
    <property type="protein sequence ID" value="RCJ09960.1"/>
    <property type="molecule type" value="Genomic_DNA"/>
</dbReference>
<reference evidence="6 7" key="1">
    <citation type="submission" date="2018-04" db="EMBL/GenBank/DDBJ databases">
        <title>Cupriavidus necator CR12 genome sequencing and assembly.</title>
        <authorList>
            <person name="Ben Fekih I."/>
            <person name="Mazhar H.S."/>
            <person name="Bello S.K."/>
            <person name="Rensing C."/>
        </authorList>
    </citation>
    <scope>NUCLEOTIDE SEQUENCE [LARGE SCALE GENOMIC DNA]</scope>
    <source>
        <strain evidence="6 7">CR12</strain>
    </source>
</reference>
<evidence type="ECO:0000256" key="4">
    <source>
        <dbReference type="PROSITE-ProRule" id="PRU00335"/>
    </source>
</evidence>